<dbReference type="RefSeq" id="WP_110998422.1">
    <property type="nucleotide sequence ID" value="NZ_QKTW01000013.1"/>
</dbReference>
<proteinExistence type="predicted"/>
<dbReference type="AlphaFoldDB" id="A0A2W2BB09"/>
<protein>
    <submittedName>
        <fullName evidence="1">Uncharacterized protein</fullName>
    </submittedName>
</protein>
<comment type="caution">
    <text evidence="1">The sequence shown here is derived from an EMBL/GenBank/DDBJ whole genome shotgun (WGS) entry which is preliminary data.</text>
</comment>
<gene>
    <name evidence="1" type="ORF">DN068_08185</name>
</gene>
<sequence>MWTDKNFQPDNNNREAAKANIPFMSTMVEVMNKSVRMGYIDNFKVTKRGLYSLAKSRYYRPEQVKVVNFYRFEGQSDPADNSILYLIETTDGQKGSLTDSYGAYADASVNAFIQEVENIEKKITDSQKGHC</sequence>
<reference evidence="1 2" key="1">
    <citation type="submission" date="2018-06" db="EMBL/GenBank/DDBJ databases">
        <title>Mucibacter soli gen. nov., sp. nov., a new member of the family Chitinophagaceae producing mucin.</title>
        <authorList>
            <person name="Kim M.-K."/>
            <person name="Park S."/>
            <person name="Kim T.-S."/>
            <person name="Joung Y."/>
            <person name="Han J.-H."/>
            <person name="Kim S.B."/>
        </authorList>
    </citation>
    <scope>NUCLEOTIDE SEQUENCE [LARGE SCALE GENOMIC DNA]</scope>
    <source>
        <strain evidence="1 2">R1-15</strain>
    </source>
</reference>
<organism evidence="1 2">
    <name type="scientific">Taibaiella soli</name>
    <dbReference type="NCBI Taxonomy" id="1649169"/>
    <lineage>
        <taxon>Bacteria</taxon>
        <taxon>Pseudomonadati</taxon>
        <taxon>Bacteroidota</taxon>
        <taxon>Chitinophagia</taxon>
        <taxon>Chitinophagales</taxon>
        <taxon>Chitinophagaceae</taxon>
        <taxon>Taibaiella</taxon>
    </lineage>
</organism>
<dbReference type="OrthoDB" id="8418771at2"/>
<evidence type="ECO:0000313" key="2">
    <source>
        <dbReference type="Proteomes" id="UP000248745"/>
    </source>
</evidence>
<accession>A0A2W2BB09</accession>
<name>A0A2W2BB09_9BACT</name>
<dbReference type="EMBL" id="QKTW01000013">
    <property type="protein sequence ID" value="PZF73359.1"/>
    <property type="molecule type" value="Genomic_DNA"/>
</dbReference>
<evidence type="ECO:0000313" key="1">
    <source>
        <dbReference type="EMBL" id="PZF73359.1"/>
    </source>
</evidence>
<keyword evidence="2" id="KW-1185">Reference proteome</keyword>
<dbReference type="Proteomes" id="UP000248745">
    <property type="component" value="Unassembled WGS sequence"/>
</dbReference>